<dbReference type="GeneID" id="54346894"/>
<proteinExistence type="predicted"/>
<dbReference type="AlphaFoldDB" id="A0A6A5RUP7"/>
<evidence type="ECO:0000313" key="1">
    <source>
        <dbReference type="EMBL" id="KAF1931582.1"/>
    </source>
</evidence>
<name>A0A6A5RUP7_9PLEO</name>
<dbReference type="Proteomes" id="UP000800082">
    <property type="component" value="Unassembled WGS sequence"/>
</dbReference>
<organism evidence="1 2">
    <name type="scientific">Didymella exigua CBS 183.55</name>
    <dbReference type="NCBI Taxonomy" id="1150837"/>
    <lineage>
        <taxon>Eukaryota</taxon>
        <taxon>Fungi</taxon>
        <taxon>Dikarya</taxon>
        <taxon>Ascomycota</taxon>
        <taxon>Pezizomycotina</taxon>
        <taxon>Dothideomycetes</taxon>
        <taxon>Pleosporomycetidae</taxon>
        <taxon>Pleosporales</taxon>
        <taxon>Pleosporineae</taxon>
        <taxon>Didymellaceae</taxon>
        <taxon>Didymella</taxon>
    </lineage>
</organism>
<dbReference type="EMBL" id="ML978960">
    <property type="protein sequence ID" value="KAF1931582.1"/>
    <property type="molecule type" value="Genomic_DNA"/>
</dbReference>
<dbReference type="RefSeq" id="XP_033451830.1">
    <property type="nucleotide sequence ID" value="XM_033589247.1"/>
</dbReference>
<accession>A0A6A5RUP7</accession>
<gene>
    <name evidence="1" type="ORF">M421DRAFT_315661</name>
</gene>
<protein>
    <submittedName>
        <fullName evidence="1">Uncharacterized protein</fullName>
    </submittedName>
</protein>
<sequence>MPSAPGPASTRLRTAIRKKAPTLSCPRPHPHTRASLCPFRLTGSSRALMRRLPLYLRPSAPRFKLRHSHRPHHSPQCPHEPPLSGVCVRHPLPAIYAF</sequence>
<evidence type="ECO:0000313" key="2">
    <source>
        <dbReference type="Proteomes" id="UP000800082"/>
    </source>
</evidence>
<reference evidence="1" key="1">
    <citation type="journal article" date="2020" name="Stud. Mycol.">
        <title>101 Dothideomycetes genomes: a test case for predicting lifestyles and emergence of pathogens.</title>
        <authorList>
            <person name="Haridas S."/>
            <person name="Albert R."/>
            <person name="Binder M."/>
            <person name="Bloem J."/>
            <person name="Labutti K."/>
            <person name="Salamov A."/>
            <person name="Andreopoulos B."/>
            <person name="Baker S."/>
            <person name="Barry K."/>
            <person name="Bills G."/>
            <person name="Bluhm B."/>
            <person name="Cannon C."/>
            <person name="Castanera R."/>
            <person name="Culley D."/>
            <person name="Daum C."/>
            <person name="Ezra D."/>
            <person name="Gonzalez J."/>
            <person name="Henrissat B."/>
            <person name="Kuo A."/>
            <person name="Liang C."/>
            <person name="Lipzen A."/>
            <person name="Lutzoni F."/>
            <person name="Magnuson J."/>
            <person name="Mondo S."/>
            <person name="Nolan M."/>
            <person name="Ohm R."/>
            <person name="Pangilinan J."/>
            <person name="Park H.-J."/>
            <person name="Ramirez L."/>
            <person name="Alfaro M."/>
            <person name="Sun H."/>
            <person name="Tritt A."/>
            <person name="Yoshinaga Y."/>
            <person name="Zwiers L.-H."/>
            <person name="Turgeon B."/>
            <person name="Goodwin S."/>
            <person name="Spatafora J."/>
            <person name="Crous P."/>
            <person name="Grigoriev I."/>
        </authorList>
    </citation>
    <scope>NUCLEOTIDE SEQUENCE</scope>
    <source>
        <strain evidence="1">CBS 183.55</strain>
    </source>
</reference>
<keyword evidence="2" id="KW-1185">Reference proteome</keyword>